<keyword evidence="3" id="KW-1185">Reference proteome</keyword>
<dbReference type="EMBL" id="JAADJG010000304">
    <property type="protein sequence ID" value="KAF4449110.1"/>
    <property type="molecule type" value="Genomic_DNA"/>
</dbReference>
<sequence>MAVLREVPHVSARIRVAGELATEYDPLVDEETVANTSREGSQIPTRYCYIESTSGAEFSVEVTASHDFKFPQDCDSLVANVYLDGQWMTSRIAIKPQGHAVSITVTISDIKCSSDTSGHSVFKKFVFAPITKNSDSITSDKATKDIKRAETLGVIHLILEAGQHKGSMDRKLPIRHDSVDLELAEKALKGKAISHATSLGGTTERPRPQWVRIVNRRSVGEFFFRYRSYQALQHEMIIPRTPSPEPSAATSLNEDDLSRLSESEIRRLALERLRDAKVKDESARVKREADETLPVPRQWKLVKINDGKEAVDLTDD</sequence>
<dbReference type="PANTHER" id="PTHR36223">
    <property type="entry name" value="BETA-LACTAMASE-TYPE TRANSPEPTIDASE FOLD DOMAIN CONTAINING PROTEIN"/>
    <property type="match status" value="1"/>
</dbReference>
<protein>
    <recommendedName>
        <fullName evidence="1">DUF7918 domain-containing protein</fullName>
    </recommendedName>
</protein>
<organism evidence="2 3">
    <name type="scientific">Fusarium austroafricanum</name>
    <dbReference type="NCBI Taxonomy" id="2364996"/>
    <lineage>
        <taxon>Eukaryota</taxon>
        <taxon>Fungi</taxon>
        <taxon>Dikarya</taxon>
        <taxon>Ascomycota</taxon>
        <taxon>Pezizomycotina</taxon>
        <taxon>Sordariomycetes</taxon>
        <taxon>Hypocreomycetidae</taxon>
        <taxon>Hypocreales</taxon>
        <taxon>Nectriaceae</taxon>
        <taxon>Fusarium</taxon>
        <taxon>Fusarium concolor species complex</taxon>
    </lineage>
</organism>
<evidence type="ECO:0000259" key="1">
    <source>
        <dbReference type="Pfam" id="PF25534"/>
    </source>
</evidence>
<dbReference type="AlphaFoldDB" id="A0A8H4KD61"/>
<dbReference type="Pfam" id="PF25534">
    <property type="entry name" value="DUF7918"/>
    <property type="match status" value="1"/>
</dbReference>
<proteinExistence type="predicted"/>
<evidence type="ECO:0000313" key="2">
    <source>
        <dbReference type="EMBL" id="KAF4449110.1"/>
    </source>
</evidence>
<evidence type="ECO:0000313" key="3">
    <source>
        <dbReference type="Proteomes" id="UP000605986"/>
    </source>
</evidence>
<accession>A0A8H4KD61</accession>
<dbReference type="OrthoDB" id="3364132at2759"/>
<reference evidence="2" key="1">
    <citation type="submission" date="2020-01" db="EMBL/GenBank/DDBJ databases">
        <title>Identification and distribution of gene clusters putatively required for synthesis of sphingolipid metabolism inhibitors in phylogenetically diverse species of the filamentous fungus Fusarium.</title>
        <authorList>
            <person name="Kim H.-S."/>
            <person name="Busman M."/>
            <person name="Brown D.W."/>
            <person name="Divon H."/>
            <person name="Uhlig S."/>
            <person name="Proctor R.H."/>
        </authorList>
    </citation>
    <scope>NUCLEOTIDE SEQUENCE</scope>
    <source>
        <strain evidence="2">NRRL 53441</strain>
    </source>
</reference>
<comment type="caution">
    <text evidence="2">The sequence shown here is derived from an EMBL/GenBank/DDBJ whole genome shotgun (WGS) entry which is preliminary data.</text>
</comment>
<dbReference type="InterPro" id="IPR057678">
    <property type="entry name" value="DUF7918"/>
</dbReference>
<name>A0A8H4KD61_9HYPO</name>
<dbReference type="Proteomes" id="UP000605986">
    <property type="component" value="Unassembled WGS sequence"/>
</dbReference>
<feature type="domain" description="DUF7918" evidence="1">
    <location>
        <begin position="10"/>
        <end position="241"/>
    </location>
</feature>
<gene>
    <name evidence="2" type="ORF">F53441_7506</name>
</gene>
<dbReference type="PANTHER" id="PTHR36223:SF1">
    <property type="entry name" value="TRANSCRIPTION ELONGATION FACTOR EAF N-TERMINAL DOMAIN-CONTAINING PROTEIN"/>
    <property type="match status" value="1"/>
</dbReference>